<feature type="chain" id="PRO_5036997261" description="DUF6250 domain-containing protein" evidence="1">
    <location>
        <begin position="22"/>
        <end position="232"/>
    </location>
</feature>
<feature type="domain" description="DUF6250" evidence="2">
    <location>
        <begin position="67"/>
        <end position="226"/>
    </location>
</feature>
<reference evidence="3" key="1">
    <citation type="journal article" date="2014" name="Int. J. Syst. Evol. Microbiol.">
        <title>Complete genome sequence of Corynebacterium casei LMG S-19264T (=DSM 44701T), isolated from a smear-ripened cheese.</title>
        <authorList>
            <consortium name="US DOE Joint Genome Institute (JGI-PGF)"/>
            <person name="Walter F."/>
            <person name="Albersmeier A."/>
            <person name="Kalinowski J."/>
            <person name="Ruckert C."/>
        </authorList>
    </citation>
    <scope>NUCLEOTIDE SEQUENCE</scope>
    <source>
        <strain evidence="3">CGMCC 1.15290</strain>
    </source>
</reference>
<dbReference type="Gene3D" id="2.60.120.200">
    <property type="match status" value="1"/>
</dbReference>
<dbReference type="AlphaFoldDB" id="A0A917MXJ8"/>
<dbReference type="InterPro" id="IPR013320">
    <property type="entry name" value="ConA-like_dom_sf"/>
</dbReference>
<dbReference type="GO" id="GO:0005975">
    <property type="term" value="P:carbohydrate metabolic process"/>
    <property type="evidence" value="ECO:0007669"/>
    <property type="project" value="UniProtKB-ARBA"/>
</dbReference>
<dbReference type="GO" id="GO:0004553">
    <property type="term" value="F:hydrolase activity, hydrolyzing O-glycosyl compounds"/>
    <property type="evidence" value="ECO:0007669"/>
    <property type="project" value="UniProtKB-ARBA"/>
</dbReference>
<organism evidence="3 4">
    <name type="scientific">Filimonas zeae</name>
    <dbReference type="NCBI Taxonomy" id="1737353"/>
    <lineage>
        <taxon>Bacteria</taxon>
        <taxon>Pseudomonadati</taxon>
        <taxon>Bacteroidota</taxon>
        <taxon>Chitinophagia</taxon>
        <taxon>Chitinophagales</taxon>
        <taxon>Chitinophagaceae</taxon>
        <taxon>Filimonas</taxon>
    </lineage>
</organism>
<accession>A0A917MXJ8</accession>
<evidence type="ECO:0000259" key="2">
    <source>
        <dbReference type="Pfam" id="PF19763"/>
    </source>
</evidence>
<dbReference type="SUPFAM" id="SSF49899">
    <property type="entry name" value="Concanavalin A-like lectins/glucanases"/>
    <property type="match status" value="1"/>
</dbReference>
<keyword evidence="1" id="KW-0732">Signal</keyword>
<evidence type="ECO:0000256" key="1">
    <source>
        <dbReference type="SAM" id="SignalP"/>
    </source>
</evidence>
<keyword evidence="4" id="KW-1185">Reference proteome</keyword>
<evidence type="ECO:0000313" key="3">
    <source>
        <dbReference type="EMBL" id="GGH75765.1"/>
    </source>
</evidence>
<dbReference type="InterPro" id="IPR046217">
    <property type="entry name" value="DUF6250"/>
</dbReference>
<feature type="signal peptide" evidence="1">
    <location>
        <begin position="1"/>
        <end position="21"/>
    </location>
</feature>
<comment type="caution">
    <text evidence="3">The sequence shown here is derived from an EMBL/GenBank/DDBJ whole genome shotgun (WGS) entry which is preliminary data.</text>
</comment>
<dbReference type="Pfam" id="PF19763">
    <property type="entry name" value="DUF6250"/>
    <property type="match status" value="1"/>
</dbReference>
<protein>
    <recommendedName>
        <fullName evidence="2">DUF6250 domain-containing protein</fullName>
    </recommendedName>
</protein>
<dbReference type="EMBL" id="BMIB01000004">
    <property type="protein sequence ID" value="GGH75765.1"/>
    <property type="molecule type" value="Genomic_DNA"/>
</dbReference>
<dbReference type="RefSeq" id="WP_188955598.1">
    <property type="nucleotide sequence ID" value="NZ_BMIB01000004.1"/>
</dbReference>
<gene>
    <name evidence="3" type="ORF">GCM10011379_39670</name>
</gene>
<name>A0A917MXJ8_9BACT</name>
<reference evidence="3" key="2">
    <citation type="submission" date="2020-09" db="EMBL/GenBank/DDBJ databases">
        <authorList>
            <person name="Sun Q."/>
            <person name="Zhou Y."/>
        </authorList>
    </citation>
    <scope>NUCLEOTIDE SEQUENCE</scope>
    <source>
        <strain evidence="3">CGMCC 1.15290</strain>
    </source>
</reference>
<sequence length="232" mass="26332">MMKQLSLLLILICTCGYILNAQDTSTKRTIVWHDDFEAATLDSTKWIAEIAPQPRSSVYIEKGRLILDTKGGVTVWLNVPLTGNYAIEYDRTVLMDSGVNDRVSDLNQFWAASDPHNANLFTRNGVLESYDSLQLYYVGMGGNTNKTTRFRKYPGTGERTLLQEFTDAMHLLQANKTYHVKTVVENGTTGFWIDGERYFFYTDPNPLRTGYFGLRSTKSRQAIDNVVIYALP</sequence>
<evidence type="ECO:0000313" key="4">
    <source>
        <dbReference type="Proteomes" id="UP000627292"/>
    </source>
</evidence>
<proteinExistence type="predicted"/>
<dbReference type="Proteomes" id="UP000627292">
    <property type="component" value="Unassembled WGS sequence"/>
</dbReference>